<keyword evidence="1" id="KW-0732">Signal</keyword>
<keyword evidence="3" id="KW-0378">Hydrolase</keyword>
<dbReference type="Pfam" id="PF00144">
    <property type="entry name" value="Beta-lactamase"/>
    <property type="match status" value="1"/>
</dbReference>
<evidence type="ECO:0000313" key="4">
    <source>
        <dbReference type="Proteomes" id="UP000279275"/>
    </source>
</evidence>
<dbReference type="RefSeq" id="WP_122190892.1">
    <property type="nucleotide sequence ID" value="NZ_RFFH01000015.1"/>
</dbReference>
<sequence>MGWSKAVFSLFVASTLALGIPATGAAQDNSGEGPRCAVSSGRTVETATPEQEGFDSARLAGVLGFAASRNRLDVQIFRRGCLVGRGPANDRNDGIPWNIWSATKAITSLVAGIASDDGKLDLDAPIGTYLPSGFGDAAHRSITARNLLTQTSGLKTSATMEMLTSFGASDPGLGAEAMAVPMVTAPGSTFAYSGRAIDLLSAVVEAAVGEPFQQFAQRELFDPLGIRRSDYYWARDRTGHTYGFANLLIPPSDFAKIGLLLAGDGRWGDRQVISAEYLHQALSPTGTNHCYGYLFWVGPGCAELPLFLPADSYTISGFNLQNVFVVPDLDLVVMWTGNGGTLWDEELPWEFFRRLYSAFDPPLPDPGPYIDTTNPLDNLQGISNDFDFAMLAGALGFGPDAYPGCSMVDCLGQPMVAPFTDAPPGCFLAICLGDDPRTPGIR</sequence>
<dbReference type="OrthoDB" id="9773047at2"/>
<feature type="signal peptide" evidence="1">
    <location>
        <begin position="1"/>
        <end position="25"/>
    </location>
</feature>
<protein>
    <submittedName>
        <fullName evidence="3">Class A beta-lactamase-related serine hydrolase</fullName>
    </submittedName>
</protein>
<dbReference type="AlphaFoldDB" id="A0A3M2KVV7"/>
<proteinExistence type="predicted"/>
<dbReference type="InterPro" id="IPR012338">
    <property type="entry name" value="Beta-lactam/transpept-like"/>
</dbReference>
<dbReference type="Proteomes" id="UP000279275">
    <property type="component" value="Unassembled WGS sequence"/>
</dbReference>
<dbReference type="EMBL" id="RFFH01000015">
    <property type="protein sequence ID" value="RMI29331.1"/>
    <property type="molecule type" value="Genomic_DNA"/>
</dbReference>
<comment type="caution">
    <text evidence="3">The sequence shown here is derived from an EMBL/GenBank/DDBJ whole genome shotgun (WGS) entry which is preliminary data.</text>
</comment>
<dbReference type="PANTHER" id="PTHR43283:SF7">
    <property type="entry name" value="BETA-LACTAMASE-RELATED DOMAIN-CONTAINING PROTEIN"/>
    <property type="match status" value="1"/>
</dbReference>
<dbReference type="Gene3D" id="3.40.710.10">
    <property type="entry name" value="DD-peptidase/beta-lactamase superfamily"/>
    <property type="match status" value="1"/>
</dbReference>
<accession>A0A3M2KVV7</accession>
<evidence type="ECO:0000256" key="1">
    <source>
        <dbReference type="SAM" id="SignalP"/>
    </source>
</evidence>
<name>A0A3M2KVV7_9NOCA</name>
<dbReference type="GO" id="GO:0016787">
    <property type="term" value="F:hydrolase activity"/>
    <property type="evidence" value="ECO:0007669"/>
    <property type="project" value="UniProtKB-KW"/>
</dbReference>
<feature type="chain" id="PRO_5039670257" evidence="1">
    <location>
        <begin position="26"/>
        <end position="442"/>
    </location>
</feature>
<dbReference type="SUPFAM" id="SSF56601">
    <property type="entry name" value="beta-lactamase/transpeptidase-like"/>
    <property type="match status" value="1"/>
</dbReference>
<feature type="domain" description="Beta-lactamase-related" evidence="2">
    <location>
        <begin position="97"/>
        <end position="340"/>
    </location>
</feature>
<evidence type="ECO:0000259" key="2">
    <source>
        <dbReference type="Pfam" id="PF00144"/>
    </source>
</evidence>
<dbReference type="InterPro" id="IPR050789">
    <property type="entry name" value="Diverse_Enzym_Activities"/>
</dbReference>
<organism evidence="3 4">
    <name type="scientific">Nocardia stercoris</name>
    <dbReference type="NCBI Taxonomy" id="2483361"/>
    <lineage>
        <taxon>Bacteria</taxon>
        <taxon>Bacillati</taxon>
        <taxon>Actinomycetota</taxon>
        <taxon>Actinomycetes</taxon>
        <taxon>Mycobacteriales</taxon>
        <taxon>Nocardiaceae</taxon>
        <taxon>Nocardia</taxon>
    </lineage>
</organism>
<dbReference type="PANTHER" id="PTHR43283">
    <property type="entry name" value="BETA-LACTAMASE-RELATED"/>
    <property type="match status" value="1"/>
</dbReference>
<keyword evidence="4" id="KW-1185">Reference proteome</keyword>
<gene>
    <name evidence="3" type="ORF">EBN03_26765</name>
</gene>
<dbReference type="InterPro" id="IPR001466">
    <property type="entry name" value="Beta-lactam-related"/>
</dbReference>
<reference evidence="3 4" key="1">
    <citation type="submission" date="2018-10" db="EMBL/GenBank/DDBJ databases">
        <title>Isolation from cow dung.</title>
        <authorList>
            <person name="Ling L."/>
        </authorList>
    </citation>
    <scope>NUCLEOTIDE SEQUENCE [LARGE SCALE GENOMIC DNA]</scope>
    <source>
        <strain evidence="3 4">NEAU-LL90</strain>
    </source>
</reference>
<evidence type="ECO:0000313" key="3">
    <source>
        <dbReference type="EMBL" id="RMI29331.1"/>
    </source>
</evidence>